<gene>
    <name evidence="3" type="ORF">BDK89_1768</name>
</gene>
<protein>
    <submittedName>
        <fullName evidence="3">Dual specificity protein phosphatase-like protein</fullName>
    </submittedName>
</protein>
<evidence type="ECO:0000313" key="4">
    <source>
        <dbReference type="Proteomes" id="UP000294558"/>
    </source>
</evidence>
<name>A0A4R7HZL0_9ACTN</name>
<dbReference type="PANTHER" id="PTHR23339">
    <property type="entry name" value="TYROSINE SPECIFIC PROTEIN PHOSPHATASE AND DUAL SPECIFICITY PROTEIN PHOSPHATASE"/>
    <property type="match status" value="1"/>
</dbReference>
<dbReference type="Gene3D" id="3.90.190.10">
    <property type="entry name" value="Protein tyrosine phosphatase superfamily"/>
    <property type="match status" value="1"/>
</dbReference>
<reference evidence="3 4" key="1">
    <citation type="submission" date="2019-03" db="EMBL/GenBank/DDBJ databases">
        <title>Sequencing the genomes of 1000 actinobacteria strains.</title>
        <authorList>
            <person name="Klenk H.-P."/>
        </authorList>
    </citation>
    <scope>NUCLEOTIDE SEQUENCE [LARGE SCALE GENOMIC DNA]</scope>
    <source>
        <strain evidence="3 4">DSM 18936</strain>
    </source>
</reference>
<dbReference type="FunFam" id="3.90.190.10:FF:000157">
    <property type="entry name" value="Protein-tyrosine phosphatase"/>
    <property type="match status" value="1"/>
</dbReference>
<dbReference type="InterPro" id="IPR057023">
    <property type="entry name" value="PTP-SAK"/>
</dbReference>
<keyword evidence="1" id="KW-0378">Hydrolase</keyword>
<dbReference type="Proteomes" id="UP000294558">
    <property type="component" value="Unassembled WGS sequence"/>
</dbReference>
<evidence type="ECO:0000259" key="2">
    <source>
        <dbReference type="PROSITE" id="PS50056"/>
    </source>
</evidence>
<dbReference type="PROSITE" id="PS50056">
    <property type="entry name" value="TYR_PHOSPHATASE_2"/>
    <property type="match status" value="1"/>
</dbReference>
<dbReference type="SUPFAM" id="SSF52799">
    <property type="entry name" value="(Phosphotyrosine protein) phosphatases II"/>
    <property type="match status" value="1"/>
</dbReference>
<evidence type="ECO:0000256" key="1">
    <source>
        <dbReference type="ARBA" id="ARBA00022801"/>
    </source>
</evidence>
<comment type="caution">
    <text evidence="3">The sequence shown here is derived from an EMBL/GenBank/DDBJ whole genome shotgun (WGS) entry which is preliminary data.</text>
</comment>
<dbReference type="AlphaFoldDB" id="A0A4R7HZL0"/>
<dbReference type="EMBL" id="SOAU01000001">
    <property type="protein sequence ID" value="TDT16184.1"/>
    <property type="molecule type" value="Genomic_DNA"/>
</dbReference>
<keyword evidence="4" id="KW-1185">Reference proteome</keyword>
<dbReference type="InterPro" id="IPR000387">
    <property type="entry name" value="Tyr_Pase_dom"/>
</dbReference>
<dbReference type="GO" id="GO:0016791">
    <property type="term" value="F:phosphatase activity"/>
    <property type="evidence" value="ECO:0007669"/>
    <property type="project" value="UniProtKB-ARBA"/>
</dbReference>
<accession>A0A4R7HZL0</accession>
<proteinExistence type="predicted"/>
<dbReference type="Pfam" id="PF22784">
    <property type="entry name" value="PTP-SAK"/>
    <property type="match status" value="1"/>
</dbReference>
<dbReference type="InterPro" id="IPR050561">
    <property type="entry name" value="PTP"/>
</dbReference>
<evidence type="ECO:0000313" key="3">
    <source>
        <dbReference type="EMBL" id="TDT16184.1"/>
    </source>
</evidence>
<feature type="domain" description="Tyrosine specific protein phosphatases" evidence="2">
    <location>
        <begin position="96"/>
        <end position="155"/>
    </location>
</feature>
<organism evidence="3 4">
    <name type="scientific">Ilumatobacter fluminis</name>
    <dbReference type="NCBI Taxonomy" id="467091"/>
    <lineage>
        <taxon>Bacteria</taxon>
        <taxon>Bacillati</taxon>
        <taxon>Actinomycetota</taxon>
        <taxon>Acidimicrobiia</taxon>
        <taxon>Acidimicrobiales</taxon>
        <taxon>Ilumatobacteraceae</taxon>
        <taxon>Ilumatobacter</taxon>
    </lineage>
</organism>
<dbReference type="InterPro" id="IPR029021">
    <property type="entry name" value="Prot-tyrosine_phosphatase-like"/>
</dbReference>
<sequence length="174" mass="18566">MASGEVGDGLDWMSDRQRDGGVDSISLPARVPGTLELCGKHAVVTRYASDRWDAVVCLVERHELDGRYGDYLAWLDSSPPGATWLPIHDLHVPTTDAMRELVESIVSRLMAGERVLVHCAAGMGRAGTTAACVLVRLGSTVDDALATVTRCRPGAGPEAGVQLDLVREFAAGLR</sequence>